<dbReference type="RefSeq" id="WP_090496309.1">
    <property type="nucleotide sequence ID" value="NZ_FNCH01000001.1"/>
</dbReference>
<dbReference type="InterPro" id="IPR011545">
    <property type="entry name" value="DEAD/DEAH_box_helicase_dom"/>
</dbReference>
<accession>A0A1G7NGI8</accession>
<dbReference type="GO" id="GO:0003724">
    <property type="term" value="F:RNA helicase activity"/>
    <property type="evidence" value="ECO:0007669"/>
    <property type="project" value="TreeGrafter"/>
</dbReference>
<dbReference type="OrthoDB" id="9762011at2"/>
<evidence type="ECO:0000256" key="4">
    <source>
        <dbReference type="ARBA" id="ARBA00022840"/>
    </source>
</evidence>
<keyword evidence="8" id="KW-1185">Reference proteome</keyword>
<dbReference type="Pfam" id="PF00270">
    <property type="entry name" value="DEAD"/>
    <property type="match status" value="1"/>
</dbReference>
<dbReference type="GO" id="GO:0016787">
    <property type="term" value="F:hydrolase activity"/>
    <property type="evidence" value="ECO:0007669"/>
    <property type="project" value="UniProtKB-KW"/>
</dbReference>
<dbReference type="Gene3D" id="3.40.50.300">
    <property type="entry name" value="P-loop containing nucleotide triphosphate hydrolases"/>
    <property type="match status" value="2"/>
</dbReference>
<dbReference type="SUPFAM" id="SSF52540">
    <property type="entry name" value="P-loop containing nucleoside triphosphate hydrolases"/>
    <property type="match status" value="2"/>
</dbReference>
<gene>
    <name evidence="7" type="ORF">SAMN05421827_101346</name>
</gene>
<dbReference type="PANTHER" id="PTHR47959:SF1">
    <property type="entry name" value="ATP-DEPENDENT RNA HELICASE DBPA"/>
    <property type="match status" value="1"/>
</dbReference>
<dbReference type="GO" id="GO:0005524">
    <property type="term" value="F:ATP binding"/>
    <property type="evidence" value="ECO:0007669"/>
    <property type="project" value="UniProtKB-KW"/>
</dbReference>
<dbReference type="InterPro" id="IPR050079">
    <property type="entry name" value="DEAD_box_RNA_helicase"/>
</dbReference>
<dbReference type="GO" id="GO:0003676">
    <property type="term" value="F:nucleic acid binding"/>
    <property type="evidence" value="ECO:0007669"/>
    <property type="project" value="InterPro"/>
</dbReference>
<name>A0A1G7NGI8_9SPHI</name>
<dbReference type="InterPro" id="IPR014001">
    <property type="entry name" value="Helicase_ATP-bd"/>
</dbReference>
<dbReference type="PROSITE" id="PS51192">
    <property type="entry name" value="HELICASE_ATP_BIND_1"/>
    <property type="match status" value="1"/>
</dbReference>
<dbReference type="AlphaFoldDB" id="A0A1G7NGI8"/>
<organism evidence="7 8">
    <name type="scientific">Pedobacter terrae</name>
    <dbReference type="NCBI Taxonomy" id="405671"/>
    <lineage>
        <taxon>Bacteria</taxon>
        <taxon>Pseudomonadati</taxon>
        <taxon>Bacteroidota</taxon>
        <taxon>Sphingobacteriia</taxon>
        <taxon>Sphingobacteriales</taxon>
        <taxon>Sphingobacteriaceae</taxon>
        <taxon>Pedobacter</taxon>
    </lineage>
</organism>
<evidence type="ECO:0000313" key="8">
    <source>
        <dbReference type="Proteomes" id="UP000199643"/>
    </source>
</evidence>
<dbReference type="PANTHER" id="PTHR47959">
    <property type="entry name" value="ATP-DEPENDENT RNA HELICASE RHLE-RELATED"/>
    <property type="match status" value="1"/>
</dbReference>
<evidence type="ECO:0000313" key="7">
    <source>
        <dbReference type="EMBL" id="SDF73072.1"/>
    </source>
</evidence>
<dbReference type="Proteomes" id="UP000199643">
    <property type="component" value="Unassembled WGS sequence"/>
</dbReference>
<dbReference type="InterPro" id="IPR027417">
    <property type="entry name" value="P-loop_NTPase"/>
</dbReference>
<evidence type="ECO:0000259" key="6">
    <source>
        <dbReference type="PROSITE" id="PS51192"/>
    </source>
</evidence>
<proteinExistence type="predicted"/>
<keyword evidence="4" id="KW-0067">ATP-binding</keyword>
<dbReference type="GO" id="GO:0005829">
    <property type="term" value="C:cytosol"/>
    <property type="evidence" value="ECO:0007669"/>
    <property type="project" value="TreeGrafter"/>
</dbReference>
<evidence type="ECO:0000256" key="1">
    <source>
        <dbReference type="ARBA" id="ARBA00022741"/>
    </source>
</evidence>
<dbReference type="EMBL" id="FNCH01000001">
    <property type="protein sequence ID" value="SDF73072.1"/>
    <property type="molecule type" value="Genomic_DNA"/>
</dbReference>
<evidence type="ECO:0000256" key="5">
    <source>
        <dbReference type="SAM" id="MobiDB-lite"/>
    </source>
</evidence>
<keyword evidence="3 7" id="KW-0347">Helicase</keyword>
<feature type="region of interest" description="Disordered" evidence="5">
    <location>
        <begin position="380"/>
        <end position="406"/>
    </location>
</feature>
<feature type="domain" description="Helicase ATP-binding" evidence="6">
    <location>
        <begin position="32"/>
        <end position="181"/>
    </location>
</feature>
<dbReference type="SMART" id="SM00487">
    <property type="entry name" value="DEXDc"/>
    <property type="match status" value="1"/>
</dbReference>
<sequence length="433" mass="48839">MSLDKLKLSKSLVAAMTDAGFLTPKEIQTRTMSRILGGQDVIAVGPECSGKTTTYVLATLMKLKYAFEEAPRALILVPDVEHVDHVLEQFKLLNRNSTFRILGIDSRGTIETQMNEITDGCDIIVAVPDRARALYLKLALNTNKIQLFIVDNAELIVKKGLQLPVVELANSAYKSQHVVFTEVMHEKLNHMISPFMKDSAATIEVDEIGEKQAEVYQQMLYHVPNFRTKLNLLTLLLSDTEVFDKVVVFVNTRLTAQTVYKNFNQHKEGEISIYRSLFFDDKGYDDIEDFKNNPEARVLIVANENLGELNIEGIPFIFHFELPEQKETLIQRIVKHGNEDVVAITFSTDIELIEVKKIEQAIGQKLEVMELPENLKVVDAADKPKKKKGAQEDDESSERGAAFHEKKASNLKNYNYSAGAKAKMTYKNKKGLS</sequence>
<dbReference type="STRING" id="405671.SAMN05421827_101346"/>
<keyword evidence="1" id="KW-0547">Nucleotide-binding</keyword>
<evidence type="ECO:0000256" key="2">
    <source>
        <dbReference type="ARBA" id="ARBA00022801"/>
    </source>
</evidence>
<keyword evidence="2" id="KW-0378">Hydrolase</keyword>
<protein>
    <submittedName>
        <fullName evidence="7">ATP-dependent RNA helicase RhlE</fullName>
    </submittedName>
</protein>
<feature type="compositionally biased region" description="Basic and acidic residues" evidence="5">
    <location>
        <begin position="397"/>
        <end position="406"/>
    </location>
</feature>
<evidence type="ECO:0000256" key="3">
    <source>
        <dbReference type="ARBA" id="ARBA00022806"/>
    </source>
</evidence>
<reference evidence="8" key="1">
    <citation type="submission" date="2016-10" db="EMBL/GenBank/DDBJ databases">
        <authorList>
            <person name="Varghese N."/>
            <person name="Submissions S."/>
        </authorList>
    </citation>
    <scope>NUCLEOTIDE SEQUENCE [LARGE SCALE GENOMIC DNA]</scope>
    <source>
        <strain evidence="8">DSM 17933</strain>
    </source>
</reference>